<accession>A0A2K3KG74</accession>
<evidence type="ECO:0008006" key="3">
    <source>
        <dbReference type="Google" id="ProtNLM"/>
    </source>
</evidence>
<comment type="caution">
    <text evidence="1">The sequence shown here is derived from an EMBL/GenBank/DDBJ whole genome shotgun (WGS) entry which is preliminary data.</text>
</comment>
<evidence type="ECO:0000313" key="2">
    <source>
        <dbReference type="Proteomes" id="UP000236291"/>
    </source>
</evidence>
<reference evidence="1 2" key="1">
    <citation type="journal article" date="2014" name="Am. J. Bot.">
        <title>Genome assembly and annotation for red clover (Trifolium pratense; Fabaceae).</title>
        <authorList>
            <person name="Istvanek J."/>
            <person name="Jaros M."/>
            <person name="Krenek A."/>
            <person name="Repkova J."/>
        </authorList>
    </citation>
    <scope>NUCLEOTIDE SEQUENCE [LARGE SCALE GENOMIC DNA]</scope>
    <source>
        <strain evidence="2">cv. Tatra</strain>
        <tissue evidence="1">Young leaves</tissue>
    </source>
</reference>
<gene>
    <name evidence="1" type="ORF">L195_g054448</name>
</gene>
<protein>
    <recommendedName>
        <fullName evidence="3">Retrovirus-related Pol polyprotein from transposon TNT 1-94</fullName>
    </recommendedName>
</protein>
<proteinExistence type="predicted"/>
<sequence>MHRLCLESKFDVMDLDEVEVLLLAHKLRLSKFKQTVVDMASLNLTHTVPPVSTPMQSTLNKVCQFMSHPLEAHWLAVKRILRYLKGAAIYFGPNLISWWSKSLLLLGPAQKLNIGA</sequence>
<dbReference type="EMBL" id="ASHM01095208">
    <property type="protein sequence ID" value="PNX65249.1"/>
    <property type="molecule type" value="Genomic_DNA"/>
</dbReference>
<evidence type="ECO:0000313" key="1">
    <source>
        <dbReference type="EMBL" id="PNX65249.1"/>
    </source>
</evidence>
<reference evidence="1 2" key="2">
    <citation type="journal article" date="2017" name="Front. Plant Sci.">
        <title>Gene Classification and Mining of Molecular Markers Useful in Red Clover (Trifolium pratense) Breeding.</title>
        <authorList>
            <person name="Istvanek J."/>
            <person name="Dluhosova J."/>
            <person name="Dluhos P."/>
            <person name="Patkova L."/>
            <person name="Nedelnik J."/>
            <person name="Repkova J."/>
        </authorList>
    </citation>
    <scope>NUCLEOTIDE SEQUENCE [LARGE SCALE GENOMIC DNA]</scope>
    <source>
        <strain evidence="2">cv. Tatra</strain>
        <tissue evidence="1">Young leaves</tissue>
    </source>
</reference>
<dbReference type="AlphaFoldDB" id="A0A2K3KG74"/>
<name>A0A2K3KG74_TRIPR</name>
<organism evidence="1 2">
    <name type="scientific">Trifolium pratense</name>
    <name type="common">Red clover</name>
    <dbReference type="NCBI Taxonomy" id="57577"/>
    <lineage>
        <taxon>Eukaryota</taxon>
        <taxon>Viridiplantae</taxon>
        <taxon>Streptophyta</taxon>
        <taxon>Embryophyta</taxon>
        <taxon>Tracheophyta</taxon>
        <taxon>Spermatophyta</taxon>
        <taxon>Magnoliopsida</taxon>
        <taxon>eudicotyledons</taxon>
        <taxon>Gunneridae</taxon>
        <taxon>Pentapetalae</taxon>
        <taxon>rosids</taxon>
        <taxon>fabids</taxon>
        <taxon>Fabales</taxon>
        <taxon>Fabaceae</taxon>
        <taxon>Papilionoideae</taxon>
        <taxon>50 kb inversion clade</taxon>
        <taxon>NPAAA clade</taxon>
        <taxon>Hologalegina</taxon>
        <taxon>IRL clade</taxon>
        <taxon>Trifolieae</taxon>
        <taxon>Trifolium</taxon>
    </lineage>
</organism>
<dbReference type="Proteomes" id="UP000236291">
    <property type="component" value="Unassembled WGS sequence"/>
</dbReference>